<organism evidence="2 3">
    <name type="scientific">Mycoplasma haemofelis (strain Ohio2)</name>
    <dbReference type="NCBI Taxonomy" id="859194"/>
    <lineage>
        <taxon>Bacteria</taxon>
        <taxon>Bacillati</taxon>
        <taxon>Mycoplasmatota</taxon>
        <taxon>Mollicutes</taxon>
        <taxon>Mycoplasmataceae</taxon>
        <taxon>Mycoplasma</taxon>
    </lineage>
</organism>
<evidence type="ECO:0000256" key="1">
    <source>
        <dbReference type="SAM" id="SignalP"/>
    </source>
</evidence>
<dbReference type="STRING" id="859194.MHF_1419"/>
<dbReference type="KEGG" id="mhf:MHF_1419"/>
<protein>
    <recommendedName>
        <fullName evidence="4">Lipoprotein</fullName>
    </recommendedName>
</protein>
<reference key="2">
    <citation type="submission" date="2011-05" db="EMBL/GenBank/DDBJ databases">
        <title>The Genome of Mycoplasma haemofelis Strain Ohio2, a pathogenic hemoplasma of the cat.</title>
        <authorList>
            <person name="Santos A.P."/>
            <person name="Guimaraes A.M.S."/>
            <person name="SanMiguel P.J."/>
            <person name="Martin S.W."/>
            <person name="Messick J.B."/>
        </authorList>
    </citation>
    <scope>NUCLEOTIDE SEQUENCE</scope>
    <source>
        <strain>Ohio2</strain>
    </source>
</reference>
<dbReference type="AlphaFoldDB" id="F6FGL5"/>
<reference evidence="2 3" key="1">
    <citation type="journal article" date="2011" name="J. Bacteriol.">
        <title>Complete genome sequences of two hemotropic Mycoplasmas, Mycoplasma haemofelis strain Ohio2 and Mycoplasma suis strain Illinois.</title>
        <authorList>
            <person name="Messick J.B."/>
            <person name="Santos A.P."/>
            <person name="Guimaraes A.M."/>
        </authorList>
    </citation>
    <scope>NUCLEOTIDE SEQUENCE [LARGE SCALE GENOMIC DNA]</scope>
    <source>
        <strain evidence="2 3">Ohio2</strain>
    </source>
</reference>
<accession>F6FGL5</accession>
<feature type="chain" id="PRO_5003339735" description="Lipoprotein" evidence="1">
    <location>
        <begin position="26"/>
        <end position="405"/>
    </location>
</feature>
<sequence>MKPSLLGIGGIAAVGAGAAASHLYAAPSSKTEEVIQEEGEVKGTSVSSPWKGPQFLSKHYFSKLEVTPNDGFVTNFKDSVHGLDPKVKGKYYVEWVSEDSEWENQVKNLNSKHDTTVTKAALGEEPVTVEKLKNYCNSLSSKELKVVKSNDKFTFESEGKSYGDLNSLTEWKNGVSICTRTIQLGDYMKRAYLDADLIKGKEIITNADDISDEALKLRGDDAKTDVNTSLGYGKEFLQDRLRGLDDEEAREQIFEWCKYLGVKAAPTGIWNNDKDNFATYCMKAQGSSKVRVKTEKTKGEGKGTVGDYFAKTYLNDSTFKNKKLVTSVDDISESVYRLREEDERNYESSISLGKEFLFDRLKEKNLELVKEEVFKWCQFLTSRSFDDTLKSRNLYSIQTYCLANK</sequence>
<name>F6FGL5_MYCHI</name>
<proteinExistence type="predicted"/>
<gene>
    <name evidence="2" type="ordered locus">MHF_1419</name>
</gene>
<keyword evidence="1" id="KW-0732">Signal</keyword>
<dbReference type="BioCyc" id="MHAE859194:G1GR7-1414-MONOMER"/>
<evidence type="ECO:0000313" key="3">
    <source>
        <dbReference type="Proteomes" id="UP000007952"/>
    </source>
</evidence>
<evidence type="ECO:0000313" key="2">
    <source>
        <dbReference type="EMBL" id="AEG73653.1"/>
    </source>
</evidence>
<dbReference type="EMBL" id="CP002808">
    <property type="protein sequence ID" value="AEG73653.1"/>
    <property type="molecule type" value="Genomic_DNA"/>
</dbReference>
<dbReference type="Proteomes" id="UP000007952">
    <property type="component" value="Chromosome"/>
</dbReference>
<evidence type="ECO:0008006" key="4">
    <source>
        <dbReference type="Google" id="ProtNLM"/>
    </source>
</evidence>
<feature type="signal peptide" evidence="1">
    <location>
        <begin position="1"/>
        <end position="25"/>
    </location>
</feature>
<dbReference type="HOGENOM" id="CLU_057307_0_0_14"/>